<dbReference type="EMBL" id="JBHFGU010000001">
    <property type="protein sequence ID" value="MFB2618399.1"/>
    <property type="molecule type" value="Genomic_DNA"/>
</dbReference>
<name>A0ABV4VDN6_9GAMM</name>
<protein>
    <submittedName>
        <fullName evidence="2">Group I intron-associated PD-(D/E)XK endonuclease</fullName>
    </submittedName>
</protein>
<evidence type="ECO:0000313" key="3">
    <source>
        <dbReference type="Proteomes" id="UP001576708"/>
    </source>
</evidence>
<reference evidence="2 3" key="1">
    <citation type="submission" date="2024-09" db="EMBL/GenBank/DDBJ databases">
        <authorList>
            <person name="Zhang Y."/>
        </authorList>
    </citation>
    <scope>NUCLEOTIDE SEQUENCE [LARGE SCALE GENOMIC DNA]</scope>
    <source>
        <strain evidence="2 3">ZJ318</strain>
    </source>
</reference>
<keyword evidence="2" id="KW-0255">Endonuclease</keyword>
<evidence type="ECO:0000259" key="1">
    <source>
        <dbReference type="Pfam" id="PF11645"/>
    </source>
</evidence>
<dbReference type="Pfam" id="PF11645">
    <property type="entry name" value="PDDEXK_5"/>
    <property type="match status" value="1"/>
</dbReference>
<sequence>MEQHYLKSSYREKLIEHLFIGELLKMSWASGDCSLEISKPEVDNQGYDLIAEENGVIRHIQLKTAKLDAKAAYQKVHIALASKPSGCVLWIFFNETSMQMGPFLFFGGKPGEKLPDISQFKIARHTKGNKDGVKAERPDIREVRKTAFVRYDSVESIYNTLFYKQLDHVPGKS</sequence>
<proteinExistence type="predicted"/>
<feature type="domain" description="PD(D/E)XK endonuclease" evidence="1">
    <location>
        <begin position="36"/>
        <end position="77"/>
    </location>
</feature>
<dbReference type="Proteomes" id="UP001576708">
    <property type="component" value="Unassembled WGS sequence"/>
</dbReference>
<keyword evidence="3" id="KW-1185">Reference proteome</keyword>
<accession>A0ABV4VDN6</accession>
<keyword evidence="2" id="KW-0540">Nuclease</keyword>
<organism evidence="2 3">
    <name type="scientific">Shewanella mangrovisoli</name>
    <dbReference type="NCBI Taxonomy" id="2864211"/>
    <lineage>
        <taxon>Bacteria</taxon>
        <taxon>Pseudomonadati</taxon>
        <taxon>Pseudomonadota</taxon>
        <taxon>Gammaproteobacteria</taxon>
        <taxon>Alteromonadales</taxon>
        <taxon>Shewanellaceae</taxon>
        <taxon>Shewanella</taxon>
    </lineage>
</organism>
<dbReference type="InterPro" id="IPR011856">
    <property type="entry name" value="tRNA_endonuc-like_dom_sf"/>
</dbReference>
<dbReference type="Gene3D" id="3.40.1350.10">
    <property type="match status" value="1"/>
</dbReference>
<evidence type="ECO:0000313" key="2">
    <source>
        <dbReference type="EMBL" id="MFB2618399.1"/>
    </source>
</evidence>
<dbReference type="GO" id="GO:0004519">
    <property type="term" value="F:endonuclease activity"/>
    <property type="evidence" value="ECO:0007669"/>
    <property type="project" value="UniProtKB-KW"/>
</dbReference>
<gene>
    <name evidence="2" type="ORF">ACE02W_01060</name>
</gene>
<dbReference type="InterPro" id="IPR021671">
    <property type="entry name" value="PD(D/E)XK_Endonuc"/>
</dbReference>
<comment type="caution">
    <text evidence="2">The sequence shown here is derived from an EMBL/GenBank/DDBJ whole genome shotgun (WGS) entry which is preliminary data.</text>
</comment>
<keyword evidence="2" id="KW-0378">Hydrolase</keyword>
<dbReference type="RefSeq" id="WP_342200514.1">
    <property type="nucleotide sequence ID" value="NZ_JBCATE010000001.1"/>
</dbReference>